<accession>A0A223NZG8</accession>
<sequence length="37" mass="4195">MKEDVATFICGTFFIAPAIFLPLWREYDGPPARNGYS</sequence>
<organism evidence="2 3">
    <name type="scientific">Mucilaginibacter xinganensis</name>
    <dbReference type="NCBI Taxonomy" id="1234841"/>
    <lineage>
        <taxon>Bacteria</taxon>
        <taxon>Pseudomonadati</taxon>
        <taxon>Bacteroidota</taxon>
        <taxon>Sphingobacteriia</taxon>
        <taxon>Sphingobacteriales</taxon>
        <taxon>Sphingobacteriaceae</taxon>
        <taxon>Mucilaginibacter</taxon>
    </lineage>
</organism>
<dbReference type="KEGG" id="muc:MuYL_3392"/>
<evidence type="ECO:0000313" key="2">
    <source>
        <dbReference type="EMBL" id="ASU35277.1"/>
    </source>
</evidence>
<feature type="transmembrane region" description="Helical" evidence="1">
    <location>
        <begin position="6"/>
        <end position="24"/>
    </location>
</feature>
<evidence type="ECO:0000256" key="1">
    <source>
        <dbReference type="SAM" id="Phobius"/>
    </source>
</evidence>
<reference evidence="2 3" key="1">
    <citation type="submission" date="2017-08" db="EMBL/GenBank/DDBJ databases">
        <title>Complete genome sequence of Mucilaginibacter sp. strain BJC16-A31.</title>
        <authorList>
            <consortium name="Henan University of Science and Technology"/>
            <person name="You X."/>
        </authorList>
    </citation>
    <scope>NUCLEOTIDE SEQUENCE [LARGE SCALE GENOMIC DNA]</scope>
    <source>
        <strain evidence="2 3">BJC16-A31</strain>
    </source>
</reference>
<gene>
    <name evidence="2" type="ORF">MuYL_3392</name>
</gene>
<keyword evidence="3" id="KW-1185">Reference proteome</keyword>
<evidence type="ECO:0000313" key="3">
    <source>
        <dbReference type="Proteomes" id="UP000215002"/>
    </source>
</evidence>
<keyword evidence="1" id="KW-0472">Membrane</keyword>
<dbReference type="Proteomes" id="UP000215002">
    <property type="component" value="Chromosome"/>
</dbReference>
<keyword evidence="1" id="KW-0812">Transmembrane</keyword>
<dbReference type="EMBL" id="CP022743">
    <property type="protein sequence ID" value="ASU35277.1"/>
    <property type="molecule type" value="Genomic_DNA"/>
</dbReference>
<dbReference type="AlphaFoldDB" id="A0A223NZG8"/>
<name>A0A223NZG8_9SPHI</name>
<proteinExistence type="predicted"/>
<keyword evidence="1" id="KW-1133">Transmembrane helix</keyword>
<protein>
    <submittedName>
        <fullName evidence="2">Uncharacterized protein</fullName>
    </submittedName>
</protein>